<dbReference type="GO" id="GO:0020037">
    <property type="term" value="F:heme binding"/>
    <property type="evidence" value="ECO:0007669"/>
    <property type="project" value="InterPro"/>
</dbReference>
<feature type="non-terminal residue" evidence="3">
    <location>
        <position position="50"/>
    </location>
</feature>
<keyword evidence="2" id="KW-0503">Monooxygenase</keyword>
<dbReference type="InterPro" id="IPR002401">
    <property type="entry name" value="Cyt_P450_E_grp-I"/>
</dbReference>
<dbReference type="GO" id="GO:0016705">
    <property type="term" value="F:oxidoreductase activity, acting on paired donors, with incorporation or reduction of molecular oxygen"/>
    <property type="evidence" value="ECO:0007669"/>
    <property type="project" value="InterPro"/>
</dbReference>
<dbReference type="AlphaFoldDB" id="A0A087UZG2"/>
<evidence type="ECO:0000256" key="2">
    <source>
        <dbReference type="ARBA" id="ARBA00023033"/>
    </source>
</evidence>
<dbReference type="InterPro" id="IPR001128">
    <property type="entry name" value="Cyt_P450"/>
</dbReference>
<evidence type="ECO:0000313" key="4">
    <source>
        <dbReference type="Proteomes" id="UP000054359"/>
    </source>
</evidence>
<evidence type="ECO:0000256" key="1">
    <source>
        <dbReference type="ARBA" id="ARBA00010617"/>
    </source>
</evidence>
<proteinExistence type="inferred from homology"/>
<dbReference type="GO" id="GO:0004497">
    <property type="term" value="F:monooxygenase activity"/>
    <property type="evidence" value="ECO:0007669"/>
    <property type="project" value="UniProtKB-KW"/>
</dbReference>
<dbReference type="InterPro" id="IPR036396">
    <property type="entry name" value="Cyt_P450_sf"/>
</dbReference>
<dbReference type="SUPFAM" id="SSF48264">
    <property type="entry name" value="Cytochrome P450"/>
    <property type="match status" value="1"/>
</dbReference>
<keyword evidence="2" id="KW-0560">Oxidoreductase</keyword>
<organism evidence="3 4">
    <name type="scientific">Stegodyphus mimosarum</name>
    <name type="common">African social velvet spider</name>
    <dbReference type="NCBI Taxonomy" id="407821"/>
    <lineage>
        <taxon>Eukaryota</taxon>
        <taxon>Metazoa</taxon>
        <taxon>Ecdysozoa</taxon>
        <taxon>Arthropoda</taxon>
        <taxon>Chelicerata</taxon>
        <taxon>Arachnida</taxon>
        <taxon>Araneae</taxon>
        <taxon>Araneomorphae</taxon>
        <taxon>Entelegynae</taxon>
        <taxon>Eresoidea</taxon>
        <taxon>Eresidae</taxon>
        <taxon>Stegodyphus</taxon>
    </lineage>
</organism>
<dbReference type="Proteomes" id="UP000054359">
    <property type="component" value="Unassembled WGS sequence"/>
</dbReference>
<dbReference type="EMBL" id="KK122458">
    <property type="protein sequence ID" value="KFM82751.1"/>
    <property type="molecule type" value="Genomic_DNA"/>
</dbReference>
<accession>A0A087UZG2</accession>
<dbReference type="Pfam" id="PF00067">
    <property type="entry name" value="p450"/>
    <property type="match status" value="1"/>
</dbReference>
<dbReference type="PRINTS" id="PR00463">
    <property type="entry name" value="EP450I"/>
</dbReference>
<gene>
    <name evidence="3" type="ORF">X975_22027</name>
</gene>
<dbReference type="GO" id="GO:0005506">
    <property type="term" value="F:iron ion binding"/>
    <property type="evidence" value="ECO:0007669"/>
    <property type="project" value="InterPro"/>
</dbReference>
<dbReference type="OrthoDB" id="6433058at2759"/>
<keyword evidence="4" id="KW-1185">Reference proteome</keyword>
<name>A0A087UZG2_STEMI</name>
<sequence>MHFISFILGKRACIGESLAQLEIFLICASLLQNFELHPGDSDKTLRLLPR</sequence>
<comment type="similarity">
    <text evidence="1">Belongs to the cytochrome P450 family.</text>
</comment>
<dbReference type="Gene3D" id="1.10.630.10">
    <property type="entry name" value="Cytochrome P450"/>
    <property type="match status" value="1"/>
</dbReference>
<protein>
    <submittedName>
        <fullName evidence="3">Cytochrome P450 2C40</fullName>
    </submittedName>
</protein>
<evidence type="ECO:0000313" key="3">
    <source>
        <dbReference type="EMBL" id="KFM82751.1"/>
    </source>
</evidence>
<reference evidence="3 4" key="1">
    <citation type="submission" date="2013-11" db="EMBL/GenBank/DDBJ databases">
        <title>Genome sequencing of Stegodyphus mimosarum.</title>
        <authorList>
            <person name="Bechsgaard J."/>
        </authorList>
    </citation>
    <scope>NUCLEOTIDE SEQUENCE [LARGE SCALE GENOMIC DNA]</scope>
</reference>